<feature type="compositionally biased region" description="Basic residues" evidence="4">
    <location>
        <begin position="372"/>
        <end position="382"/>
    </location>
</feature>
<dbReference type="EMBL" id="CAWYQH010000002">
    <property type="protein sequence ID" value="CAK8673396.1"/>
    <property type="molecule type" value="Genomic_DNA"/>
</dbReference>
<evidence type="ECO:0000256" key="1">
    <source>
        <dbReference type="ARBA" id="ARBA00022801"/>
    </source>
</evidence>
<feature type="domain" description="PLA2c" evidence="5">
    <location>
        <begin position="48"/>
        <end position="699"/>
    </location>
</feature>
<sequence length="699" mass="79593">MDSNYLKDENMGSAKFDLLSLNADEAVTKTFEFKGTSQVEIEFNIENKCESDLRLGATLCDKEESFRKARKEKFFKSIRQLLEKHGKEGGPLTAEEAPVIGVLGSGGGFRAMVGYAGVMKALHDAGVLDCSMYVNGLSGSSWYLATLYANETFPANGLDEAHNEIRSNIDSHPLLIFLSRYLSYRRTVIAKKKAGQPVSYTDIFGMVIGNTLLGKEKMESSKLSEFQEMIADGSAPMPILTAVHVRSNKSAAIFHDWVEFSPYEIGIAKYASFMDTKHFGTKFFCGVQAKQFPENPLHYVMGICGSAYAILFQDYVRSFAEGNRFLSFLLKPICSEMDYNRAVLRSVAIAGRRDDDDDTDEEANQEKSNRATAKKKTKRKPKYPNTNHQKILQSDTVPLDSNEEIESNGIEGEVENAKIKEFVDEVLIGGGEDEDSPDEDSSDEEGDQNRGFGVRKWFYEKIFGMDHIQTRGLRTARVFNYMRRMSINKIPLSSEMRQTTDMGQTFKKINEPLEVDKKKMYVADAGIAFNSPYPPMLRAERGVDIILSFDFSGRKEDDMDPLKELYLAEKWAKASGKPFPKISEDTYEKEGLKECYVFRDEENEKAPIVIHFVLCNINFRKYSAPGIPREQEDDWGDFDIFSKQGKPIKCNPYSTFNFHYTKEQFDKLFQLMKFNTLQQLDTILKEIIYTSDRRRRHHS</sequence>
<dbReference type="Gene3D" id="3.40.1090.10">
    <property type="entry name" value="Cytosolic phospholipase A2 catalytic domain"/>
    <property type="match status" value="1"/>
</dbReference>
<keyword evidence="1 3" id="KW-0378">Hydrolase</keyword>
<keyword evidence="7" id="KW-1185">Reference proteome</keyword>
<dbReference type="PROSITE" id="PS51210">
    <property type="entry name" value="PLA2C"/>
    <property type="match status" value="1"/>
</dbReference>
<dbReference type="InterPro" id="IPR016035">
    <property type="entry name" value="Acyl_Trfase/lysoPLipase"/>
</dbReference>
<dbReference type="SUPFAM" id="SSF52151">
    <property type="entry name" value="FabD/lysophospholipase-like"/>
    <property type="match status" value="2"/>
</dbReference>
<evidence type="ECO:0000256" key="4">
    <source>
        <dbReference type="SAM" id="MobiDB-lite"/>
    </source>
</evidence>
<keyword evidence="3" id="KW-0442">Lipid degradation</keyword>
<organism evidence="6 7">
    <name type="scientific">Clavelina lepadiformis</name>
    <name type="common">Light-bulb sea squirt</name>
    <name type="synonym">Ascidia lepadiformis</name>
    <dbReference type="NCBI Taxonomy" id="159417"/>
    <lineage>
        <taxon>Eukaryota</taxon>
        <taxon>Metazoa</taxon>
        <taxon>Chordata</taxon>
        <taxon>Tunicata</taxon>
        <taxon>Ascidiacea</taxon>
        <taxon>Aplousobranchia</taxon>
        <taxon>Clavelinidae</taxon>
        <taxon>Clavelina</taxon>
    </lineage>
</organism>
<dbReference type="SMART" id="SM00022">
    <property type="entry name" value="PLAc"/>
    <property type="match status" value="1"/>
</dbReference>
<dbReference type="Pfam" id="PF01735">
    <property type="entry name" value="PLA2_B"/>
    <property type="match status" value="2"/>
</dbReference>
<accession>A0ABP0F1U0</accession>
<feature type="compositionally biased region" description="Acidic residues" evidence="4">
    <location>
        <begin position="431"/>
        <end position="446"/>
    </location>
</feature>
<feature type="region of interest" description="Disordered" evidence="4">
    <location>
        <begin position="352"/>
        <end position="401"/>
    </location>
</feature>
<name>A0ABP0F1U0_CLALP</name>
<comment type="caution">
    <text evidence="6">The sequence shown here is derived from an EMBL/GenBank/DDBJ whole genome shotgun (WGS) entry which is preliminary data.</text>
</comment>
<feature type="compositionally biased region" description="Polar residues" evidence="4">
    <location>
        <begin position="386"/>
        <end position="396"/>
    </location>
</feature>
<evidence type="ECO:0000313" key="7">
    <source>
        <dbReference type="Proteomes" id="UP001642483"/>
    </source>
</evidence>
<proteinExistence type="predicted"/>
<dbReference type="PANTHER" id="PTHR10728">
    <property type="entry name" value="CYTOSOLIC PHOSPHOLIPASE A2"/>
    <property type="match status" value="1"/>
</dbReference>
<dbReference type="PANTHER" id="PTHR10728:SF40">
    <property type="entry name" value="PATATIN FAMILY PROTEIN"/>
    <property type="match status" value="1"/>
</dbReference>
<evidence type="ECO:0000256" key="2">
    <source>
        <dbReference type="ARBA" id="ARBA00023098"/>
    </source>
</evidence>
<dbReference type="InterPro" id="IPR002642">
    <property type="entry name" value="LysoPLipase_cat_dom"/>
</dbReference>
<evidence type="ECO:0000313" key="6">
    <source>
        <dbReference type="EMBL" id="CAK8673396.1"/>
    </source>
</evidence>
<evidence type="ECO:0000259" key="5">
    <source>
        <dbReference type="PROSITE" id="PS51210"/>
    </source>
</evidence>
<gene>
    <name evidence="6" type="ORF">CVLEPA_LOCUS3189</name>
</gene>
<dbReference type="Proteomes" id="UP001642483">
    <property type="component" value="Unassembled WGS sequence"/>
</dbReference>
<feature type="region of interest" description="Disordered" evidence="4">
    <location>
        <begin position="429"/>
        <end position="450"/>
    </location>
</feature>
<reference evidence="6 7" key="1">
    <citation type="submission" date="2024-02" db="EMBL/GenBank/DDBJ databases">
        <authorList>
            <person name="Daric V."/>
            <person name="Darras S."/>
        </authorList>
    </citation>
    <scope>NUCLEOTIDE SEQUENCE [LARGE SCALE GENOMIC DNA]</scope>
</reference>
<keyword evidence="2 3" id="KW-0443">Lipid metabolism</keyword>
<protein>
    <recommendedName>
        <fullName evidence="5">PLA2c domain-containing protein</fullName>
    </recommendedName>
</protein>
<evidence type="ECO:0000256" key="3">
    <source>
        <dbReference type="PROSITE-ProRule" id="PRU00555"/>
    </source>
</evidence>